<organism evidence="2 3">
    <name type="scientific">Solirubrum puertoriconensis</name>
    <dbReference type="NCBI Taxonomy" id="1751427"/>
    <lineage>
        <taxon>Bacteria</taxon>
        <taxon>Pseudomonadati</taxon>
        <taxon>Bacteroidota</taxon>
        <taxon>Cytophagia</taxon>
        <taxon>Cytophagales</taxon>
    </lineage>
</organism>
<dbReference type="InterPro" id="IPR050765">
    <property type="entry name" value="Riboflavin_Biosynth_HTPR"/>
</dbReference>
<keyword evidence="3" id="KW-1185">Reference proteome</keyword>
<proteinExistence type="predicted"/>
<dbReference type="InterPro" id="IPR024072">
    <property type="entry name" value="DHFR-like_dom_sf"/>
</dbReference>
<feature type="domain" description="Bacterial bifunctional deaminase-reductase C-terminal" evidence="1">
    <location>
        <begin position="2"/>
        <end position="172"/>
    </location>
</feature>
<dbReference type="Gene3D" id="3.40.430.10">
    <property type="entry name" value="Dihydrofolate Reductase, subunit A"/>
    <property type="match status" value="1"/>
</dbReference>
<evidence type="ECO:0000313" key="3">
    <source>
        <dbReference type="Proteomes" id="UP000054223"/>
    </source>
</evidence>
<dbReference type="EMBL" id="LNAL01000006">
    <property type="protein sequence ID" value="KUG08168.1"/>
    <property type="molecule type" value="Genomic_DNA"/>
</dbReference>
<dbReference type="Proteomes" id="UP000054223">
    <property type="component" value="Unassembled WGS sequence"/>
</dbReference>
<dbReference type="GO" id="GO:0009231">
    <property type="term" value="P:riboflavin biosynthetic process"/>
    <property type="evidence" value="ECO:0007669"/>
    <property type="project" value="InterPro"/>
</dbReference>
<name>A0A9X0HLL1_SOLP1</name>
<evidence type="ECO:0000259" key="1">
    <source>
        <dbReference type="Pfam" id="PF01872"/>
    </source>
</evidence>
<dbReference type="InterPro" id="IPR002734">
    <property type="entry name" value="RibDG_C"/>
</dbReference>
<dbReference type="PANTHER" id="PTHR38011:SF11">
    <property type="entry name" value="2,5-DIAMINO-6-RIBOSYLAMINO-4(3H)-PYRIMIDINONE 5'-PHOSPHATE REDUCTASE"/>
    <property type="match status" value="1"/>
</dbReference>
<gene>
    <name evidence="2" type="ORF">ASU33_08215</name>
</gene>
<dbReference type="PANTHER" id="PTHR38011">
    <property type="entry name" value="DIHYDROFOLATE REDUCTASE FAMILY PROTEIN (AFU_ORTHOLOGUE AFUA_8G06820)"/>
    <property type="match status" value="1"/>
</dbReference>
<dbReference type="SUPFAM" id="SSF53597">
    <property type="entry name" value="Dihydrofolate reductase-like"/>
    <property type="match status" value="1"/>
</dbReference>
<comment type="caution">
    <text evidence="2">The sequence shown here is derived from an EMBL/GenBank/DDBJ whole genome shotgun (WGS) entry which is preliminary data.</text>
</comment>
<evidence type="ECO:0000313" key="2">
    <source>
        <dbReference type="EMBL" id="KUG08168.1"/>
    </source>
</evidence>
<dbReference type="RefSeq" id="WP_059069336.1">
    <property type="nucleotide sequence ID" value="NZ_LNAL01000006.1"/>
</dbReference>
<dbReference type="AlphaFoldDB" id="A0A9X0HLL1"/>
<dbReference type="OrthoDB" id="195113at2"/>
<reference evidence="2 3" key="1">
    <citation type="submission" date="2015-11" db="EMBL/GenBank/DDBJ databases">
        <title>Solirubrum puertoriconensis gen. nov. an environmental bacteria isolated in Puerto Rico.</title>
        <authorList>
            <person name="Cuebas-Irizarry M.F."/>
            <person name="Montalvo-Rodriguez R."/>
        </authorList>
    </citation>
    <scope>NUCLEOTIDE SEQUENCE [LARGE SCALE GENOMIC DNA]</scope>
    <source>
        <strain evidence="2 3">MC1A</strain>
    </source>
</reference>
<protein>
    <submittedName>
        <fullName evidence="2">Pyrimidine reductase</fullName>
    </submittedName>
</protein>
<dbReference type="GO" id="GO:0008703">
    <property type="term" value="F:5-amino-6-(5-phosphoribosylamino)uracil reductase activity"/>
    <property type="evidence" value="ECO:0007669"/>
    <property type="project" value="InterPro"/>
</dbReference>
<accession>A0A9X0HLL1</accession>
<dbReference type="Pfam" id="PF01872">
    <property type="entry name" value="RibD_C"/>
    <property type="match status" value="1"/>
</dbReference>
<sequence>MRKVVVSEFLTLDGVMEEPRWTLEYFGEEEGQFKLHEMMTADDLLLGRVTYEGFAAAWPSRTDEDGYAERINTMPKHLVTTTLSEGPWQNTHIVAADNLAEYVTRLKQQPGQDILVFGSGQLVQTLMQHNLVDEYRLMVFPLVVGKGQRLFQEGSTANLKLVSSKAYPSGVTVLTYAPAPQKEEANQS</sequence>